<dbReference type="Proteomes" id="UP000515847">
    <property type="component" value="Chromosome"/>
</dbReference>
<protein>
    <submittedName>
        <fullName evidence="3">Ferredoxin</fullName>
    </submittedName>
</protein>
<sequence length="253" mass="27856">MAVRKIVKIDEEKCNGCGICVPACAEGAIQIIDGKARLLAENLCDGLGACLGPCPMNAITIEEREAEEFDEAAVEKHKKSIGREPHKHEHHETPKPVAPPAGGCPGSRLMSFRNEEEKAGTYQGELPSALRQWPVQLNLLPVTAPFFEGADLLLAADCVPLVYADFHRKFLKGKTVAMGCPKLDNVEHYLEKLTAIIKHNNLKSITVTHMEVPCCYGMVRLVQEAVKRSDKKIPVQRVKIGVRGEILETELMV</sequence>
<evidence type="ECO:0000256" key="1">
    <source>
        <dbReference type="SAM" id="MobiDB-lite"/>
    </source>
</evidence>
<proteinExistence type="predicted"/>
<name>A0A7G6E2C3_THEFR</name>
<organism evidence="3 4">
    <name type="scientific">Thermanaerosceptrum fracticalcis</name>
    <dbReference type="NCBI Taxonomy" id="1712410"/>
    <lineage>
        <taxon>Bacteria</taxon>
        <taxon>Bacillati</taxon>
        <taxon>Bacillota</taxon>
        <taxon>Clostridia</taxon>
        <taxon>Eubacteriales</taxon>
        <taxon>Peptococcaceae</taxon>
        <taxon>Thermanaerosceptrum</taxon>
    </lineage>
</organism>
<evidence type="ECO:0000313" key="4">
    <source>
        <dbReference type="Proteomes" id="UP000515847"/>
    </source>
</evidence>
<feature type="domain" description="4Fe-4S ferredoxin-type" evidence="2">
    <location>
        <begin position="35"/>
        <end position="64"/>
    </location>
</feature>
<dbReference type="PANTHER" id="PTHR42895:SF1">
    <property type="entry name" value="IRON-SULFUR CLUSTER PROTEIN"/>
    <property type="match status" value="1"/>
</dbReference>
<evidence type="ECO:0000313" key="3">
    <source>
        <dbReference type="EMBL" id="QNB46227.1"/>
    </source>
</evidence>
<dbReference type="RefSeq" id="WP_034425171.1">
    <property type="nucleotide sequence ID" value="NZ_CP045798.1"/>
</dbReference>
<dbReference type="Pfam" id="PF12837">
    <property type="entry name" value="Fer4_6"/>
    <property type="match status" value="1"/>
</dbReference>
<dbReference type="AlphaFoldDB" id="A0A7G6E2C3"/>
<reference evidence="3 4" key="1">
    <citation type="journal article" date="2019" name="Front. Microbiol.">
        <title>Thermoanaerosceptrum fracticalcis gen. nov. sp. nov., a Novel Fumarate-Fermenting Microorganism From a Deep Fractured Carbonate Aquifer of the US Great Basin.</title>
        <authorList>
            <person name="Hamilton-Brehm S.D."/>
            <person name="Stewart L.E."/>
            <person name="Zavarin M."/>
            <person name="Caldwell M."/>
            <person name="Lawson P.A."/>
            <person name="Onstott T.C."/>
            <person name="Grzymski J."/>
            <person name="Neveux I."/>
            <person name="Lollar B.S."/>
            <person name="Russell C.E."/>
            <person name="Moser D.P."/>
        </authorList>
    </citation>
    <scope>NUCLEOTIDE SEQUENCE [LARGE SCALE GENOMIC DNA]</scope>
    <source>
        <strain evidence="3 4">DRI-13</strain>
    </source>
</reference>
<dbReference type="InterPro" id="IPR052911">
    <property type="entry name" value="Corrinoid_activation_enz"/>
</dbReference>
<dbReference type="PANTHER" id="PTHR42895">
    <property type="entry name" value="IRON-SULFUR CLUSTER-BINDING PROTEIN-RELATED"/>
    <property type="match status" value="1"/>
</dbReference>
<dbReference type="Gene3D" id="3.30.70.20">
    <property type="match status" value="1"/>
</dbReference>
<dbReference type="OrthoDB" id="9795268at2"/>
<dbReference type="EMBL" id="CP045798">
    <property type="protein sequence ID" value="QNB46227.1"/>
    <property type="molecule type" value="Genomic_DNA"/>
</dbReference>
<gene>
    <name evidence="3" type="ORF">BR63_07815</name>
</gene>
<dbReference type="SUPFAM" id="SSF54862">
    <property type="entry name" value="4Fe-4S ferredoxins"/>
    <property type="match status" value="1"/>
</dbReference>
<feature type="compositionally biased region" description="Basic and acidic residues" evidence="1">
    <location>
        <begin position="81"/>
        <end position="94"/>
    </location>
</feature>
<feature type="region of interest" description="Disordered" evidence="1">
    <location>
        <begin position="79"/>
        <end position="100"/>
    </location>
</feature>
<dbReference type="KEGG" id="tfr:BR63_07815"/>
<keyword evidence="4" id="KW-1185">Reference proteome</keyword>
<accession>A0A7G6E2C3</accession>
<dbReference type="InterPro" id="IPR017896">
    <property type="entry name" value="4Fe4S_Fe-S-bd"/>
</dbReference>
<dbReference type="PROSITE" id="PS51379">
    <property type="entry name" value="4FE4S_FER_2"/>
    <property type="match status" value="2"/>
</dbReference>
<evidence type="ECO:0000259" key="2">
    <source>
        <dbReference type="PROSITE" id="PS51379"/>
    </source>
</evidence>
<feature type="domain" description="4Fe-4S ferredoxin-type" evidence="2">
    <location>
        <begin position="5"/>
        <end position="34"/>
    </location>
</feature>